<keyword evidence="3" id="KW-1003">Cell membrane</keyword>
<feature type="transmembrane region" description="Helical" evidence="8">
    <location>
        <begin position="164"/>
        <end position="185"/>
    </location>
</feature>
<dbReference type="PANTHER" id="PTHR43077:SF8">
    <property type="entry name" value="DOXORUBICIN RESISTANCE ABC TRANSPORTER PERMEASE PROTEIN DRRB"/>
    <property type="match status" value="1"/>
</dbReference>
<dbReference type="InterPro" id="IPR013525">
    <property type="entry name" value="ABC2_TM"/>
</dbReference>
<name>A0A6G9YNG1_9NOCA</name>
<accession>A0A6G9YNG1</accession>
<evidence type="ECO:0000256" key="5">
    <source>
        <dbReference type="ARBA" id="ARBA00022989"/>
    </source>
</evidence>
<dbReference type="InterPro" id="IPR051328">
    <property type="entry name" value="T7SS_ABC-Transporter"/>
</dbReference>
<protein>
    <submittedName>
        <fullName evidence="10">Antibiotic transporter</fullName>
    </submittedName>
</protein>
<sequence>MRTNGGGVSIGMRAEVLVDAPAPRTATLAQWWVLTRRLIRPSLRNGEVVTALLAPTVFTVGFYVPLNLVMSLYGHGLSSYAQFLMPMIVMQAVAFCAISASFRAAVDARDGLNLRFGSLPMAAVIPLAARLTAALYRAGIALAAALVCGRVIGFRFYGSCWDTVGFIGFALLIGLALCLGADLLGSLSKSPEATTQALILPQLILGMVSTGFAPARQFPTWIQGFARNQPVSQFVYGLRALAGDSTPNAGAVDWPIMGPALAWPLGLVVVFGAAAVVVSLRRSA</sequence>
<evidence type="ECO:0000256" key="7">
    <source>
        <dbReference type="ARBA" id="ARBA00023251"/>
    </source>
</evidence>
<evidence type="ECO:0000256" key="3">
    <source>
        <dbReference type="ARBA" id="ARBA00022475"/>
    </source>
</evidence>
<evidence type="ECO:0000259" key="9">
    <source>
        <dbReference type="Pfam" id="PF12698"/>
    </source>
</evidence>
<dbReference type="GO" id="GO:0046677">
    <property type="term" value="P:response to antibiotic"/>
    <property type="evidence" value="ECO:0007669"/>
    <property type="project" value="UniProtKB-KW"/>
</dbReference>
<dbReference type="PANTHER" id="PTHR43077">
    <property type="entry name" value="TRANSPORT PERMEASE YVFS-RELATED"/>
    <property type="match status" value="1"/>
</dbReference>
<evidence type="ECO:0000256" key="4">
    <source>
        <dbReference type="ARBA" id="ARBA00022692"/>
    </source>
</evidence>
<dbReference type="Proteomes" id="UP000503540">
    <property type="component" value="Chromosome"/>
</dbReference>
<evidence type="ECO:0000256" key="8">
    <source>
        <dbReference type="SAM" id="Phobius"/>
    </source>
</evidence>
<dbReference type="PIRSF" id="PIRSF006648">
    <property type="entry name" value="DrrB"/>
    <property type="match status" value="1"/>
</dbReference>
<gene>
    <name evidence="10" type="ORF">F5544_33135</name>
</gene>
<keyword evidence="11" id="KW-1185">Reference proteome</keyword>
<dbReference type="InterPro" id="IPR000412">
    <property type="entry name" value="ABC_2_transport"/>
</dbReference>
<proteinExistence type="inferred from homology"/>
<evidence type="ECO:0000313" key="11">
    <source>
        <dbReference type="Proteomes" id="UP000503540"/>
    </source>
</evidence>
<evidence type="ECO:0000256" key="2">
    <source>
        <dbReference type="ARBA" id="ARBA00007783"/>
    </source>
</evidence>
<dbReference type="KEGG" id="nah:F5544_33135"/>
<reference evidence="10 11" key="1">
    <citation type="journal article" date="2019" name="ACS Chem. Biol.">
        <title>Identification and Mobilization of a Cryptic Antibiotic Biosynthesis Gene Locus from a Human-Pathogenic Nocardia Isolate.</title>
        <authorList>
            <person name="Herisse M."/>
            <person name="Ishida K."/>
            <person name="Porter J.L."/>
            <person name="Howden B."/>
            <person name="Hertweck C."/>
            <person name="Stinear T.P."/>
            <person name="Pidot S.J."/>
        </authorList>
    </citation>
    <scope>NUCLEOTIDE SEQUENCE [LARGE SCALE GENOMIC DNA]</scope>
    <source>
        <strain evidence="10 11">AUSMDU00012717</strain>
    </source>
</reference>
<keyword evidence="5 8" id="KW-1133">Transmembrane helix</keyword>
<feature type="transmembrane region" description="Helical" evidence="8">
    <location>
        <begin position="261"/>
        <end position="280"/>
    </location>
</feature>
<feature type="domain" description="ABC-2 type transporter transmembrane" evidence="9">
    <location>
        <begin position="75"/>
        <end position="276"/>
    </location>
</feature>
<comment type="similarity">
    <text evidence="2">Belongs to the ABC-2 integral membrane protein family.</text>
</comment>
<keyword evidence="6 8" id="KW-0472">Membrane</keyword>
<keyword evidence="7" id="KW-0046">Antibiotic resistance</keyword>
<feature type="transmembrane region" description="Helical" evidence="8">
    <location>
        <begin position="46"/>
        <end position="64"/>
    </location>
</feature>
<keyword evidence="4 8" id="KW-0812">Transmembrane</keyword>
<evidence type="ECO:0000256" key="1">
    <source>
        <dbReference type="ARBA" id="ARBA00004651"/>
    </source>
</evidence>
<dbReference type="AlphaFoldDB" id="A0A6G9YNG1"/>
<dbReference type="EMBL" id="CP046172">
    <property type="protein sequence ID" value="QIS14463.1"/>
    <property type="molecule type" value="Genomic_DNA"/>
</dbReference>
<evidence type="ECO:0000256" key="6">
    <source>
        <dbReference type="ARBA" id="ARBA00023136"/>
    </source>
</evidence>
<feature type="transmembrane region" description="Helical" evidence="8">
    <location>
        <begin position="84"/>
        <end position="106"/>
    </location>
</feature>
<evidence type="ECO:0000313" key="10">
    <source>
        <dbReference type="EMBL" id="QIS14463.1"/>
    </source>
</evidence>
<dbReference type="GO" id="GO:0140359">
    <property type="term" value="F:ABC-type transporter activity"/>
    <property type="evidence" value="ECO:0007669"/>
    <property type="project" value="InterPro"/>
</dbReference>
<dbReference type="GO" id="GO:0043190">
    <property type="term" value="C:ATP-binding cassette (ABC) transporter complex"/>
    <property type="evidence" value="ECO:0007669"/>
    <property type="project" value="InterPro"/>
</dbReference>
<organism evidence="10 11">
    <name type="scientific">Nocardia arthritidis</name>
    <dbReference type="NCBI Taxonomy" id="228602"/>
    <lineage>
        <taxon>Bacteria</taxon>
        <taxon>Bacillati</taxon>
        <taxon>Actinomycetota</taxon>
        <taxon>Actinomycetes</taxon>
        <taxon>Mycobacteriales</taxon>
        <taxon>Nocardiaceae</taxon>
        <taxon>Nocardia</taxon>
    </lineage>
</organism>
<feature type="transmembrane region" description="Helical" evidence="8">
    <location>
        <begin position="127"/>
        <end position="152"/>
    </location>
</feature>
<comment type="subcellular location">
    <subcellularLocation>
        <location evidence="1">Cell membrane</location>
        <topology evidence="1">Multi-pass membrane protein</topology>
    </subcellularLocation>
</comment>
<dbReference type="Pfam" id="PF12698">
    <property type="entry name" value="ABC2_membrane_3"/>
    <property type="match status" value="1"/>
</dbReference>